<gene>
    <name evidence="1" type="ORF">AVDCRST_MAG55-1081</name>
</gene>
<organism evidence="1">
    <name type="scientific">uncultured Rubrobacteraceae bacterium</name>
    <dbReference type="NCBI Taxonomy" id="349277"/>
    <lineage>
        <taxon>Bacteria</taxon>
        <taxon>Bacillati</taxon>
        <taxon>Actinomycetota</taxon>
        <taxon>Rubrobacteria</taxon>
        <taxon>Rubrobacterales</taxon>
        <taxon>Rubrobacteraceae</taxon>
        <taxon>environmental samples</taxon>
    </lineage>
</organism>
<dbReference type="AlphaFoldDB" id="A0A6J4PDP8"/>
<proteinExistence type="predicted"/>
<reference evidence="1" key="1">
    <citation type="submission" date="2020-02" db="EMBL/GenBank/DDBJ databases">
        <authorList>
            <person name="Meier V. D."/>
        </authorList>
    </citation>
    <scope>NUCLEOTIDE SEQUENCE</scope>
    <source>
        <strain evidence="1">AVDCRST_MAG55</strain>
    </source>
</reference>
<accession>A0A6J4PDP8</accession>
<dbReference type="EMBL" id="CADCUZ010000042">
    <property type="protein sequence ID" value="CAA9407195.1"/>
    <property type="molecule type" value="Genomic_DNA"/>
</dbReference>
<evidence type="ECO:0000313" key="1">
    <source>
        <dbReference type="EMBL" id="CAA9407195.1"/>
    </source>
</evidence>
<protein>
    <submittedName>
        <fullName evidence="1">Uncharacterized protein</fullName>
    </submittedName>
</protein>
<sequence>MAFTFFHSPCGCDVIEARLGIGLLLGWPTAWVDARIFAARRARALRAGRDPSCPRRRKT</sequence>
<name>A0A6J4PDP8_9ACTN</name>